<evidence type="ECO:0000256" key="5">
    <source>
        <dbReference type="ARBA" id="ARBA00022989"/>
    </source>
</evidence>
<dbReference type="EMBL" id="HBGG01027807">
    <property type="protein sequence ID" value="CAD9212106.1"/>
    <property type="molecule type" value="Transcribed_RNA"/>
</dbReference>
<accession>A0A7S1SXV4</accession>
<sequence length="447" mass="47357">MSSGRVPPKDKYNVTYWCYLFMGLGLLLPWNAFITAVDYFTALYPGQHVDRVIPVAYNVPNLLAMSATLPFSQSLGARLRIILGFSGFLAATIAIPVIDAIMLGGSREGTSSTYAITLFFAALLGASDGVAQGSLFGAAGCLPAKYTQAVCSGTSWSGLVVSMLRIVTKAALPTTPAGLRSSAFLYFEIASVIVALCIIIDGVVIPRLSVVRHFKACGPGAPSSDSAAWRKKGDAFVTSQSSDGAGAVSATDTAEIEMVALEDVTGNEEGGMALLNSGPQKPQLEFRDYLAVVQHMKLEAVSLVIIYWVTLAIFPGFLAEDVHSEEIGDWYPILLITAYNFGDVAGKCGPLVFPFFQPRLVLLLSAVRFVFVPAFYFASVYVAPAWVIGLLTLALGATNGHLTACAMMSAPRGLDQVKAELSGILSALFLVVGITIGAFSGYVWGVV</sequence>
<dbReference type="GO" id="GO:0005886">
    <property type="term" value="C:plasma membrane"/>
    <property type="evidence" value="ECO:0007669"/>
    <property type="project" value="TreeGrafter"/>
</dbReference>
<comment type="similarity">
    <text evidence="2">Belongs to the SLC29A/ENT transporter (TC 2.A.57) family.</text>
</comment>
<comment type="subcellular location">
    <subcellularLocation>
        <location evidence="1">Membrane</location>
        <topology evidence="1">Multi-pass membrane protein</topology>
    </subcellularLocation>
</comment>
<feature type="transmembrane region" description="Helical" evidence="7">
    <location>
        <begin position="52"/>
        <end position="69"/>
    </location>
</feature>
<dbReference type="InterPro" id="IPR002259">
    <property type="entry name" value="Eqnu_transpt"/>
</dbReference>
<keyword evidence="4 7" id="KW-0812">Transmembrane</keyword>
<dbReference type="PIRSF" id="PIRSF016379">
    <property type="entry name" value="ENT"/>
    <property type="match status" value="1"/>
</dbReference>
<evidence type="ECO:0000256" key="2">
    <source>
        <dbReference type="ARBA" id="ARBA00007965"/>
    </source>
</evidence>
<dbReference type="AlphaFoldDB" id="A0A7S1SXV4"/>
<feature type="transmembrane region" description="Helical" evidence="7">
    <location>
        <begin position="81"/>
        <end position="102"/>
    </location>
</feature>
<dbReference type="PRINTS" id="PR01130">
    <property type="entry name" value="DERENTRNSPRT"/>
</dbReference>
<dbReference type="Pfam" id="PF01733">
    <property type="entry name" value="Nucleoside_tran"/>
    <property type="match status" value="1"/>
</dbReference>
<evidence type="ECO:0000256" key="4">
    <source>
        <dbReference type="ARBA" id="ARBA00022692"/>
    </source>
</evidence>
<protein>
    <recommendedName>
        <fullName evidence="9">Equilibrative nucleoside transporter</fullName>
    </recommendedName>
</protein>
<dbReference type="PANTHER" id="PTHR10332">
    <property type="entry name" value="EQUILIBRATIVE NUCLEOSIDE TRANSPORTER"/>
    <property type="match status" value="1"/>
</dbReference>
<keyword evidence="5 7" id="KW-1133">Transmembrane helix</keyword>
<evidence type="ECO:0008006" key="9">
    <source>
        <dbReference type="Google" id="ProtNLM"/>
    </source>
</evidence>
<feature type="transmembrane region" description="Helical" evidence="7">
    <location>
        <begin position="114"/>
        <end position="137"/>
    </location>
</feature>
<evidence type="ECO:0000256" key="3">
    <source>
        <dbReference type="ARBA" id="ARBA00022448"/>
    </source>
</evidence>
<dbReference type="GO" id="GO:0005337">
    <property type="term" value="F:nucleoside transmembrane transporter activity"/>
    <property type="evidence" value="ECO:0007669"/>
    <property type="project" value="InterPro"/>
</dbReference>
<organism evidence="8">
    <name type="scientific">Tetraselmis chuii</name>
    <dbReference type="NCBI Taxonomy" id="63592"/>
    <lineage>
        <taxon>Eukaryota</taxon>
        <taxon>Viridiplantae</taxon>
        <taxon>Chlorophyta</taxon>
        <taxon>core chlorophytes</taxon>
        <taxon>Chlorodendrophyceae</taxon>
        <taxon>Chlorodendrales</taxon>
        <taxon>Chlorodendraceae</taxon>
        <taxon>Tetraselmis</taxon>
    </lineage>
</organism>
<evidence type="ECO:0000313" key="8">
    <source>
        <dbReference type="EMBL" id="CAD9212106.1"/>
    </source>
</evidence>
<evidence type="ECO:0000256" key="7">
    <source>
        <dbReference type="SAM" id="Phobius"/>
    </source>
</evidence>
<feature type="transmembrane region" description="Helical" evidence="7">
    <location>
        <begin position="149"/>
        <end position="172"/>
    </location>
</feature>
<feature type="transmembrane region" description="Helical" evidence="7">
    <location>
        <begin position="12"/>
        <end position="32"/>
    </location>
</feature>
<feature type="transmembrane region" description="Helical" evidence="7">
    <location>
        <begin position="421"/>
        <end position="444"/>
    </location>
</feature>
<keyword evidence="3" id="KW-0813">Transport</keyword>
<keyword evidence="6 7" id="KW-0472">Membrane</keyword>
<feature type="transmembrane region" description="Helical" evidence="7">
    <location>
        <begin position="330"/>
        <end position="353"/>
    </location>
</feature>
<evidence type="ECO:0000256" key="6">
    <source>
        <dbReference type="ARBA" id="ARBA00023136"/>
    </source>
</evidence>
<proteinExistence type="inferred from homology"/>
<dbReference type="PANTHER" id="PTHR10332:SF10">
    <property type="entry name" value="EQUILIBRATIVE NUCLEOSIDE TRANSPORTER 4"/>
    <property type="match status" value="1"/>
</dbReference>
<evidence type="ECO:0000256" key="1">
    <source>
        <dbReference type="ARBA" id="ARBA00004141"/>
    </source>
</evidence>
<feature type="transmembrane region" description="Helical" evidence="7">
    <location>
        <begin position="300"/>
        <end position="318"/>
    </location>
</feature>
<name>A0A7S1SXV4_9CHLO</name>
<gene>
    <name evidence="8" type="ORF">TCHU04912_LOCUS14345</name>
</gene>
<feature type="transmembrane region" description="Helical" evidence="7">
    <location>
        <begin position="184"/>
        <end position="205"/>
    </location>
</feature>
<reference evidence="8" key="1">
    <citation type="submission" date="2021-01" db="EMBL/GenBank/DDBJ databases">
        <authorList>
            <person name="Corre E."/>
            <person name="Pelletier E."/>
            <person name="Niang G."/>
            <person name="Scheremetjew M."/>
            <person name="Finn R."/>
            <person name="Kale V."/>
            <person name="Holt S."/>
            <person name="Cochrane G."/>
            <person name="Meng A."/>
            <person name="Brown T."/>
            <person name="Cohen L."/>
        </authorList>
    </citation>
    <scope>NUCLEOTIDE SEQUENCE</scope>
    <source>
        <strain evidence="8">PLY429</strain>
    </source>
</reference>